<feature type="coiled-coil region" evidence="1">
    <location>
        <begin position="408"/>
        <end position="458"/>
    </location>
</feature>
<feature type="compositionally biased region" description="Basic and acidic residues" evidence="2">
    <location>
        <begin position="64"/>
        <end position="81"/>
    </location>
</feature>
<feature type="region of interest" description="Disordered" evidence="2">
    <location>
        <begin position="310"/>
        <end position="329"/>
    </location>
</feature>
<feature type="compositionally biased region" description="Polar residues" evidence="2">
    <location>
        <begin position="600"/>
        <end position="610"/>
    </location>
</feature>
<sequence length="710" mass="83947">MIGPKIEYPDIKEIKWRQAEEVREARRRNKLLRERNAKSVMERRLEDQETIDRLLKAIKELKRKEEEELKSTSESHEDLKLTKSHSTSKFEKNGKLIDKLVDVIQDLKYKEGYDYKIPKEVQDVLKLTKSISSTNFPQDNRGYYNKTPEIRSFAHREEEILGNKNQSDVDYVKNSNNFDERGEARNRLKKEVLDKNYKPQWIEENQKGNKEHVYYRGNGKIDAFDKEIQGIKDREGQAYNEINKNIAEIGYKEIHDLKYKGDLNPIENNGKSPEKYHKEEANIKHNEEFNLIGINEKEIKNTHQELYNIKEEGKNDSYEKGKDKDNKELNEDWQDHNWKEKNKRKNLVQNDFGTNGKISDENGREIKWKKYRESEEWRAANFGQRKSKPSKSDESLNYQTSLKEREPANFLKENQELVDENKRELKNAKNSYFVDDIQEKIKENQNDEELKLKRFKNKQDIYEKDKSNFSLENKEISNRQAPSYREGNYDISLAIKNQNGMKFIRSNSTNNFENKDKKSDNTSSLTDRKFSNEKPDLSLSPQTKGRERYINNLLNKFSKSVKRTQGLADYLIKSKLIEKDEFPSEFLDNAYKKTSDSPERPTQSDQALSIPFSESKSTEDLLRSNIKRKEGKDFSLKTFDYRNIVAGNESLWRQRMRAYYYHRVKPDFSPIPSEKKKIELDLIKERLGESKRRRTAVAKLSLGLSLHKIG</sequence>
<evidence type="ECO:0000256" key="2">
    <source>
        <dbReference type="SAM" id="MobiDB-lite"/>
    </source>
</evidence>
<keyword evidence="1" id="KW-0175">Coiled coil</keyword>
<gene>
    <name evidence="3" type="ORF">BSTOLATCC_MIC59898</name>
</gene>
<name>A0AAU9K7X8_9CILI</name>
<feature type="region of interest" description="Disordered" evidence="2">
    <location>
        <begin position="64"/>
        <end position="84"/>
    </location>
</feature>
<keyword evidence="4" id="KW-1185">Reference proteome</keyword>
<protein>
    <submittedName>
        <fullName evidence="3">Uncharacterized protein</fullName>
    </submittedName>
</protein>
<comment type="caution">
    <text evidence="3">The sequence shown here is derived from an EMBL/GenBank/DDBJ whole genome shotgun (WGS) entry which is preliminary data.</text>
</comment>
<feature type="region of interest" description="Disordered" evidence="2">
    <location>
        <begin position="505"/>
        <end position="544"/>
    </location>
</feature>
<organism evidence="3 4">
    <name type="scientific">Blepharisma stoltei</name>
    <dbReference type="NCBI Taxonomy" id="1481888"/>
    <lineage>
        <taxon>Eukaryota</taxon>
        <taxon>Sar</taxon>
        <taxon>Alveolata</taxon>
        <taxon>Ciliophora</taxon>
        <taxon>Postciliodesmatophora</taxon>
        <taxon>Heterotrichea</taxon>
        <taxon>Heterotrichida</taxon>
        <taxon>Blepharismidae</taxon>
        <taxon>Blepharisma</taxon>
    </lineage>
</organism>
<dbReference type="AlphaFoldDB" id="A0AAU9K7X8"/>
<accession>A0AAU9K7X8</accession>
<feature type="region of interest" description="Disordered" evidence="2">
    <location>
        <begin position="380"/>
        <end position="400"/>
    </location>
</feature>
<reference evidence="3" key="1">
    <citation type="submission" date="2021-09" db="EMBL/GenBank/DDBJ databases">
        <authorList>
            <consortium name="AG Swart"/>
            <person name="Singh M."/>
            <person name="Singh A."/>
            <person name="Seah K."/>
            <person name="Emmerich C."/>
        </authorList>
    </citation>
    <scope>NUCLEOTIDE SEQUENCE</scope>
    <source>
        <strain evidence="3">ATCC30299</strain>
    </source>
</reference>
<dbReference type="EMBL" id="CAJZBQ010000057">
    <property type="protein sequence ID" value="CAG9334097.1"/>
    <property type="molecule type" value="Genomic_DNA"/>
</dbReference>
<dbReference type="Proteomes" id="UP001162131">
    <property type="component" value="Unassembled WGS sequence"/>
</dbReference>
<evidence type="ECO:0000313" key="4">
    <source>
        <dbReference type="Proteomes" id="UP001162131"/>
    </source>
</evidence>
<proteinExistence type="predicted"/>
<evidence type="ECO:0000313" key="3">
    <source>
        <dbReference type="EMBL" id="CAG9334097.1"/>
    </source>
</evidence>
<feature type="compositionally biased region" description="Basic and acidic residues" evidence="2">
    <location>
        <begin position="513"/>
        <end position="536"/>
    </location>
</feature>
<feature type="region of interest" description="Disordered" evidence="2">
    <location>
        <begin position="591"/>
        <end position="610"/>
    </location>
</feature>
<evidence type="ECO:0000256" key="1">
    <source>
        <dbReference type="SAM" id="Coils"/>
    </source>
</evidence>